<protein>
    <submittedName>
        <fullName evidence="2">Uncharacterized protein</fullName>
    </submittedName>
</protein>
<evidence type="ECO:0000313" key="4">
    <source>
        <dbReference type="Proteomes" id="UP000033452"/>
    </source>
</evidence>
<proteinExistence type="predicted"/>
<dbReference type="Proteomes" id="UP000033452">
    <property type="component" value="Unassembled WGS sequence"/>
</dbReference>
<accession>A0A0F4QKN9</accession>
<keyword evidence="4" id="KW-1185">Reference proteome</keyword>
<feature type="compositionally biased region" description="Basic residues" evidence="1">
    <location>
        <begin position="1"/>
        <end position="11"/>
    </location>
</feature>
<evidence type="ECO:0000313" key="2">
    <source>
        <dbReference type="EMBL" id="KJZ07222.1"/>
    </source>
</evidence>
<organism evidence="2 4">
    <name type="scientific">Pseudoalteromonas rubra</name>
    <dbReference type="NCBI Taxonomy" id="43658"/>
    <lineage>
        <taxon>Bacteria</taxon>
        <taxon>Pseudomonadati</taxon>
        <taxon>Pseudomonadota</taxon>
        <taxon>Gammaproteobacteria</taxon>
        <taxon>Alteromonadales</taxon>
        <taxon>Pseudoalteromonadaceae</taxon>
        <taxon>Pseudoalteromonas</taxon>
    </lineage>
</organism>
<dbReference type="AlphaFoldDB" id="A0A0F4QKN9"/>
<dbReference type="PATRIC" id="fig|43658.5.peg.3458"/>
<reference evidence="3 5" key="2">
    <citation type="submission" date="2018-01" db="EMBL/GenBank/DDBJ databases">
        <title>Co-occurrence of chitin degradation, pigmentation and bioactivity in marine Pseudoalteromonas.</title>
        <authorList>
            <person name="Paulsen S."/>
            <person name="Gram L."/>
            <person name="Machado H."/>
        </authorList>
    </citation>
    <scope>NUCLEOTIDE SEQUENCE [LARGE SCALE GENOMIC DNA]</scope>
    <source>
        <strain evidence="3 5">S1946</strain>
    </source>
</reference>
<evidence type="ECO:0000313" key="3">
    <source>
        <dbReference type="EMBL" id="RZM79920.1"/>
    </source>
</evidence>
<comment type="caution">
    <text evidence="2">The sequence shown here is derived from an EMBL/GenBank/DDBJ whole genome shotgun (WGS) entry which is preliminary data.</text>
</comment>
<dbReference type="RefSeq" id="WP_046006057.1">
    <property type="nucleotide sequence ID" value="NZ_JXYA01000040.1"/>
</dbReference>
<name>A0A0F4QKN9_9GAMM</name>
<feature type="compositionally biased region" description="Polar residues" evidence="1">
    <location>
        <begin position="12"/>
        <end position="25"/>
    </location>
</feature>
<gene>
    <name evidence="3" type="ORF">C3B51_14085</name>
    <name evidence="2" type="ORF">TW77_16385</name>
</gene>
<sequence length="64" mass="6949">MKLTLNKKKIKSLSQGNTLAPQQTPQVGGGALTGLPNCPKTNFCNSINACWTFKDNRPDCVIWG</sequence>
<feature type="region of interest" description="Disordered" evidence="1">
    <location>
        <begin position="1"/>
        <end position="25"/>
    </location>
</feature>
<evidence type="ECO:0000313" key="5">
    <source>
        <dbReference type="Proteomes" id="UP000292345"/>
    </source>
</evidence>
<dbReference type="Proteomes" id="UP000292345">
    <property type="component" value="Unassembled WGS sequence"/>
</dbReference>
<dbReference type="EMBL" id="PPUZ01000037">
    <property type="protein sequence ID" value="RZM79920.1"/>
    <property type="molecule type" value="Genomic_DNA"/>
</dbReference>
<dbReference type="OrthoDB" id="6309772at2"/>
<dbReference type="EMBL" id="JXYA01000040">
    <property type="protein sequence ID" value="KJZ07222.1"/>
    <property type="molecule type" value="Genomic_DNA"/>
</dbReference>
<evidence type="ECO:0000256" key="1">
    <source>
        <dbReference type="SAM" id="MobiDB-lite"/>
    </source>
</evidence>
<reference evidence="2 4" key="1">
    <citation type="journal article" date="2015" name="BMC Genomics">
        <title>Genome mining reveals unlocked bioactive potential of marine Gram-negative bacteria.</title>
        <authorList>
            <person name="Machado H."/>
            <person name="Sonnenschein E.C."/>
            <person name="Melchiorsen J."/>
            <person name="Gram L."/>
        </authorList>
    </citation>
    <scope>NUCLEOTIDE SEQUENCE [LARGE SCALE GENOMIC DNA]</scope>
    <source>
        <strain evidence="2 4">S2471</strain>
    </source>
</reference>